<keyword evidence="3" id="KW-1185">Reference proteome</keyword>
<proteinExistence type="predicted"/>
<reference evidence="2" key="2">
    <citation type="submission" date="2023-06" db="EMBL/GenBank/DDBJ databases">
        <authorList>
            <consortium name="Lawrence Berkeley National Laboratory"/>
            <person name="Haridas S."/>
            <person name="Hensen N."/>
            <person name="Bonometti L."/>
            <person name="Westerberg I."/>
            <person name="Brannstrom I.O."/>
            <person name="Guillou S."/>
            <person name="Cros-Aarteil S."/>
            <person name="Calhoun S."/>
            <person name="Kuo A."/>
            <person name="Mondo S."/>
            <person name="Pangilinan J."/>
            <person name="Riley R."/>
            <person name="LaButti K."/>
            <person name="Andreopoulos B."/>
            <person name="Lipzen A."/>
            <person name="Chen C."/>
            <person name="Yanf M."/>
            <person name="Daum C."/>
            <person name="Ng V."/>
            <person name="Clum A."/>
            <person name="Steindorff A."/>
            <person name="Ohm R."/>
            <person name="Martin F."/>
            <person name="Silar P."/>
            <person name="Natvig D."/>
            <person name="Lalanne C."/>
            <person name="Gautier V."/>
            <person name="Ament-velasquez S.L."/>
            <person name="Kruys A."/>
            <person name="Hutchinson M.I."/>
            <person name="Powell A.J."/>
            <person name="Barry K."/>
            <person name="Miller A.N."/>
            <person name="Grigoriev I.V."/>
            <person name="Debuchy R."/>
            <person name="Gladieux P."/>
            <person name="Thoren M.H."/>
            <person name="Johannesson H."/>
        </authorList>
    </citation>
    <scope>NUCLEOTIDE SEQUENCE</scope>
    <source>
        <strain evidence="2">CBS 232.78</strain>
    </source>
</reference>
<evidence type="ECO:0000313" key="3">
    <source>
        <dbReference type="Proteomes" id="UP001285441"/>
    </source>
</evidence>
<reference evidence="2" key="1">
    <citation type="journal article" date="2023" name="Mol. Phylogenet. Evol.">
        <title>Genome-scale phylogeny and comparative genomics of the fungal order Sordariales.</title>
        <authorList>
            <person name="Hensen N."/>
            <person name="Bonometti L."/>
            <person name="Westerberg I."/>
            <person name="Brannstrom I.O."/>
            <person name="Guillou S."/>
            <person name="Cros-Aarteil S."/>
            <person name="Calhoun S."/>
            <person name="Haridas S."/>
            <person name="Kuo A."/>
            <person name="Mondo S."/>
            <person name="Pangilinan J."/>
            <person name="Riley R."/>
            <person name="LaButti K."/>
            <person name="Andreopoulos B."/>
            <person name="Lipzen A."/>
            <person name="Chen C."/>
            <person name="Yan M."/>
            <person name="Daum C."/>
            <person name="Ng V."/>
            <person name="Clum A."/>
            <person name="Steindorff A."/>
            <person name="Ohm R.A."/>
            <person name="Martin F."/>
            <person name="Silar P."/>
            <person name="Natvig D.O."/>
            <person name="Lalanne C."/>
            <person name="Gautier V."/>
            <person name="Ament-Velasquez S.L."/>
            <person name="Kruys A."/>
            <person name="Hutchinson M.I."/>
            <person name="Powell A.J."/>
            <person name="Barry K."/>
            <person name="Miller A.N."/>
            <person name="Grigoriev I.V."/>
            <person name="Debuchy R."/>
            <person name="Gladieux P."/>
            <person name="Hiltunen Thoren M."/>
            <person name="Johannesson H."/>
        </authorList>
    </citation>
    <scope>NUCLEOTIDE SEQUENCE</scope>
    <source>
        <strain evidence="2">CBS 232.78</strain>
    </source>
</reference>
<organism evidence="2 3">
    <name type="scientific">Podospora didyma</name>
    <dbReference type="NCBI Taxonomy" id="330526"/>
    <lineage>
        <taxon>Eukaryota</taxon>
        <taxon>Fungi</taxon>
        <taxon>Dikarya</taxon>
        <taxon>Ascomycota</taxon>
        <taxon>Pezizomycotina</taxon>
        <taxon>Sordariomycetes</taxon>
        <taxon>Sordariomycetidae</taxon>
        <taxon>Sordariales</taxon>
        <taxon>Podosporaceae</taxon>
        <taxon>Podospora</taxon>
    </lineage>
</organism>
<feature type="compositionally biased region" description="Acidic residues" evidence="1">
    <location>
        <begin position="1"/>
        <end position="10"/>
    </location>
</feature>
<accession>A0AAE0U508</accession>
<comment type="caution">
    <text evidence="2">The sequence shown here is derived from an EMBL/GenBank/DDBJ whole genome shotgun (WGS) entry which is preliminary data.</text>
</comment>
<gene>
    <name evidence="2" type="ORF">B0H63DRAFT_519910</name>
</gene>
<dbReference type="Proteomes" id="UP001285441">
    <property type="component" value="Unassembled WGS sequence"/>
</dbReference>
<evidence type="ECO:0000313" key="2">
    <source>
        <dbReference type="EMBL" id="KAK3390699.1"/>
    </source>
</evidence>
<name>A0AAE0U508_9PEZI</name>
<protein>
    <submittedName>
        <fullName evidence="2">Uncharacterized protein</fullName>
    </submittedName>
</protein>
<evidence type="ECO:0000256" key="1">
    <source>
        <dbReference type="SAM" id="MobiDB-lite"/>
    </source>
</evidence>
<sequence>MSAEEDLIDYSDDKLSGQNTAVPDAGKKGELATAGQNVDKKGFFVQHSTNHLTIKMQLSLAAILAVSATFVASQQWPPNLPVAIPSVEILSVGKDGKPPGLNDMPVPTILNITKWAFGTAPQPCVGIRKGVNETCAAVDIEVYDVLYQNINPTFGSGCLASQFKTALDVLLPYSRPFQRMCATALKRAPSVCVSSEARKAGLCENLNRDLEPTYEGVDITDGEGLIEAYTAIFERHSTELPKLFGNAKFQDRN</sequence>
<dbReference type="EMBL" id="JAULSW010000002">
    <property type="protein sequence ID" value="KAK3390699.1"/>
    <property type="molecule type" value="Genomic_DNA"/>
</dbReference>
<dbReference type="AlphaFoldDB" id="A0AAE0U508"/>
<feature type="region of interest" description="Disordered" evidence="1">
    <location>
        <begin position="1"/>
        <end position="28"/>
    </location>
</feature>